<comment type="caution">
    <text evidence="7">The sequence shown here is derived from an EMBL/GenBank/DDBJ whole genome shotgun (WGS) entry which is preliminary data.</text>
</comment>
<dbReference type="SUPFAM" id="SSF101936">
    <property type="entry name" value="DNA-binding pseudobarrel domain"/>
    <property type="match status" value="1"/>
</dbReference>
<evidence type="ECO:0000313" key="8">
    <source>
        <dbReference type="Proteomes" id="UP001168098"/>
    </source>
</evidence>
<keyword evidence="4" id="KW-0804">Transcription</keyword>
<evidence type="ECO:0000256" key="2">
    <source>
        <dbReference type="ARBA" id="ARBA00023015"/>
    </source>
</evidence>
<dbReference type="Proteomes" id="UP001168098">
    <property type="component" value="Unassembled WGS sequence"/>
</dbReference>
<evidence type="ECO:0000256" key="3">
    <source>
        <dbReference type="ARBA" id="ARBA00023125"/>
    </source>
</evidence>
<dbReference type="InterPro" id="IPR044800">
    <property type="entry name" value="LEC2-like"/>
</dbReference>
<sequence>MTGGCPNLGLSGNDKPKMESVPSLISATAATAEAPKLSFFPSFGVGENVAVPVLQSRPGFVPLPASSRHRESELIPVFSGVNTLWGSQVVGRPYQVHGFQYGNMCVPVAPWSNLKRKAEPTGDLYNRPPMDAFFGHIPGGFGRDSVFHAGFMPIQAVFQNPFMPTAVRAPPLSYNLSAPLSIEAAKRPEMNVFSASQGSKIGNPSDFSSSASIHTQKMLRLSMDVSSDRHEIVNLGASDKHELPLLWKNNAPSATLSDIINSSETRPGSSPPANIHEDDEEIKGKGWLMLVQKELRNTDVGNLGRIVLPKKDAEANLPPLVAKDGLVLQMEDMKYSVNWKFKYRYWPNNRSRMYVMENTGNFVKMHDLQPGDLFIVYKDESSGKYIARGKKALKPAHAEDKDGSIHRHRVGEADRDWYRQIWPEQGTSIQLGTL</sequence>
<reference evidence="7 8" key="1">
    <citation type="journal article" date="2023" name="BMC Biotechnol.">
        <title>Vitis rotundifolia cv Carlos genome sequencing.</title>
        <authorList>
            <person name="Huff M."/>
            <person name="Hulse-Kemp A."/>
            <person name="Scheffler B."/>
            <person name="Youngblood R."/>
            <person name="Simpson S."/>
            <person name="Babiker E."/>
            <person name="Staton M."/>
        </authorList>
    </citation>
    <scope>NUCLEOTIDE SEQUENCE [LARGE SCALE GENOMIC DNA]</scope>
    <source>
        <tissue evidence="7">Leaf</tissue>
    </source>
</reference>
<keyword evidence="5" id="KW-0539">Nucleus</keyword>
<dbReference type="SMART" id="SM01019">
    <property type="entry name" value="B3"/>
    <property type="match status" value="1"/>
</dbReference>
<dbReference type="GO" id="GO:0003677">
    <property type="term" value="F:DNA binding"/>
    <property type="evidence" value="ECO:0007669"/>
    <property type="project" value="UniProtKB-KW"/>
</dbReference>
<organism evidence="7 8">
    <name type="scientific">Vitis rotundifolia</name>
    <name type="common">Muscadine grape</name>
    <dbReference type="NCBI Taxonomy" id="103349"/>
    <lineage>
        <taxon>Eukaryota</taxon>
        <taxon>Viridiplantae</taxon>
        <taxon>Streptophyta</taxon>
        <taxon>Embryophyta</taxon>
        <taxon>Tracheophyta</taxon>
        <taxon>Spermatophyta</taxon>
        <taxon>Magnoliopsida</taxon>
        <taxon>eudicotyledons</taxon>
        <taxon>Gunneridae</taxon>
        <taxon>Pentapetalae</taxon>
        <taxon>rosids</taxon>
        <taxon>Vitales</taxon>
        <taxon>Vitaceae</taxon>
        <taxon>Viteae</taxon>
        <taxon>Vitis</taxon>
    </lineage>
</organism>
<accession>A0AA38ZM57</accession>
<dbReference type="PANTHER" id="PTHR31140">
    <property type="entry name" value="B3 DOMAIN-CONTAINING TRANSCRIPTION FACTOR ABI3"/>
    <property type="match status" value="1"/>
</dbReference>
<dbReference type="GO" id="GO:0005634">
    <property type="term" value="C:nucleus"/>
    <property type="evidence" value="ECO:0007669"/>
    <property type="project" value="UniProtKB-SubCell"/>
</dbReference>
<keyword evidence="3" id="KW-0238">DNA-binding</keyword>
<keyword evidence="8" id="KW-1185">Reference proteome</keyword>
<dbReference type="CDD" id="cd10017">
    <property type="entry name" value="B3_DNA"/>
    <property type="match status" value="1"/>
</dbReference>
<feature type="domain" description="TF-B3" evidence="6">
    <location>
        <begin position="291"/>
        <end position="391"/>
    </location>
</feature>
<evidence type="ECO:0000256" key="4">
    <source>
        <dbReference type="ARBA" id="ARBA00023163"/>
    </source>
</evidence>
<proteinExistence type="predicted"/>
<dbReference type="PANTHER" id="PTHR31140:SF90">
    <property type="entry name" value="B3 DOMAIN-CONTAINING TRANSCRIPTION FACTOR LEC2"/>
    <property type="match status" value="1"/>
</dbReference>
<evidence type="ECO:0000256" key="1">
    <source>
        <dbReference type="ARBA" id="ARBA00004123"/>
    </source>
</evidence>
<dbReference type="Pfam" id="PF02362">
    <property type="entry name" value="B3"/>
    <property type="match status" value="1"/>
</dbReference>
<dbReference type="InterPro" id="IPR015300">
    <property type="entry name" value="DNA-bd_pseudobarrel_sf"/>
</dbReference>
<name>A0AA38ZM57_VITRO</name>
<dbReference type="GO" id="GO:0003700">
    <property type="term" value="F:DNA-binding transcription factor activity"/>
    <property type="evidence" value="ECO:0007669"/>
    <property type="project" value="InterPro"/>
</dbReference>
<evidence type="ECO:0000259" key="6">
    <source>
        <dbReference type="SMART" id="SM01019"/>
    </source>
</evidence>
<keyword evidence="2" id="KW-0805">Transcription regulation</keyword>
<dbReference type="AlphaFoldDB" id="A0AA38ZM57"/>
<evidence type="ECO:0000313" key="7">
    <source>
        <dbReference type="EMBL" id="KAJ9691651.1"/>
    </source>
</evidence>
<protein>
    <recommendedName>
        <fullName evidence="6">TF-B3 domain-containing protein</fullName>
    </recommendedName>
</protein>
<dbReference type="Gene3D" id="2.40.330.10">
    <property type="entry name" value="DNA-binding pseudobarrel domain"/>
    <property type="match status" value="1"/>
</dbReference>
<dbReference type="EMBL" id="JARBHA010000010">
    <property type="protein sequence ID" value="KAJ9691651.1"/>
    <property type="molecule type" value="Genomic_DNA"/>
</dbReference>
<dbReference type="InterPro" id="IPR003340">
    <property type="entry name" value="B3_DNA-bd"/>
</dbReference>
<gene>
    <name evidence="7" type="ORF">PVL29_013751</name>
</gene>
<evidence type="ECO:0000256" key="5">
    <source>
        <dbReference type="ARBA" id="ARBA00023242"/>
    </source>
</evidence>
<comment type="subcellular location">
    <subcellularLocation>
        <location evidence="1">Nucleus</location>
    </subcellularLocation>
</comment>